<name>A0AAN9D821_9TELE</name>
<proteinExistence type="predicted"/>
<dbReference type="AlphaFoldDB" id="A0AAN9D821"/>
<keyword evidence="2" id="KW-1185">Reference proteome</keyword>
<organism evidence="1 2">
    <name type="scientific">Phoxinus phoxinus</name>
    <name type="common">Eurasian minnow</name>
    <dbReference type="NCBI Taxonomy" id="58324"/>
    <lineage>
        <taxon>Eukaryota</taxon>
        <taxon>Metazoa</taxon>
        <taxon>Chordata</taxon>
        <taxon>Craniata</taxon>
        <taxon>Vertebrata</taxon>
        <taxon>Euteleostomi</taxon>
        <taxon>Actinopterygii</taxon>
        <taxon>Neopterygii</taxon>
        <taxon>Teleostei</taxon>
        <taxon>Ostariophysi</taxon>
        <taxon>Cypriniformes</taxon>
        <taxon>Leuciscidae</taxon>
        <taxon>Phoxininae</taxon>
        <taxon>Phoxinus</taxon>
    </lineage>
</organism>
<accession>A0AAN9D821</accession>
<dbReference type="Proteomes" id="UP001364617">
    <property type="component" value="Unassembled WGS sequence"/>
</dbReference>
<sequence length="74" mass="8389">MDVVIDDSAVMSMICNSKTSDHRTSHQSCAKVKSKTWFSLSVPYTDMQRRVPDKQKCASRVSPHEEVMLGYSVH</sequence>
<comment type="caution">
    <text evidence="1">The sequence shown here is derived from an EMBL/GenBank/DDBJ whole genome shotgun (WGS) entry which is preliminary data.</text>
</comment>
<evidence type="ECO:0000313" key="2">
    <source>
        <dbReference type="Proteomes" id="UP001364617"/>
    </source>
</evidence>
<dbReference type="EMBL" id="JAYKXH010000007">
    <property type="protein sequence ID" value="KAK7163727.1"/>
    <property type="molecule type" value="Genomic_DNA"/>
</dbReference>
<evidence type="ECO:0000313" key="1">
    <source>
        <dbReference type="EMBL" id="KAK7163727.1"/>
    </source>
</evidence>
<gene>
    <name evidence="1" type="ORF">R3I93_007707</name>
</gene>
<protein>
    <submittedName>
        <fullName evidence="1">Uncharacterized protein</fullName>
    </submittedName>
</protein>
<reference evidence="1 2" key="1">
    <citation type="submission" date="2024-02" db="EMBL/GenBank/DDBJ databases">
        <title>Chromosome-level genome assembly of the Eurasian Minnow (Phoxinus phoxinus).</title>
        <authorList>
            <person name="Oriowo T.O."/>
            <person name="Martin S."/>
            <person name="Stange M."/>
            <person name="Chrysostomakis Y."/>
            <person name="Brown T."/>
            <person name="Winkler S."/>
            <person name="Kukowka S."/>
            <person name="Myers E.W."/>
            <person name="Bohne A."/>
        </authorList>
    </citation>
    <scope>NUCLEOTIDE SEQUENCE [LARGE SCALE GENOMIC DNA]</scope>
    <source>
        <strain evidence="1">ZFMK-TIS-60720</strain>
        <tissue evidence="1">Whole Organism</tissue>
    </source>
</reference>